<evidence type="ECO:0008006" key="5">
    <source>
        <dbReference type="Google" id="ProtNLM"/>
    </source>
</evidence>
<dbReference type="AlphaFoldDB" id="A0A7I8D605"/>
<accession>A0A7I8D605</accession>
<evidence type="ECO:0000256" key="1">
    <source>
        <dbReference type="SAM" id="MobiDB-lite"/>
    </source>
</evidence>
<dbReference type="Proteomes" id="UP000593802">
    <property type="component" value="Chromosome"/>
</dbReference>
<feature type="compositionally biased region" description="Basic and acidic residues" evidence="1">
    <location>
        <begin position="83"/>
        <end position="92"/>
    </location>
</feature>
<protein>
    <recommendedName>
        <fullName evidence="5">Branched-chain amino acid ABC transporter permease</fullName>
    </recommendedName>
</protein>
<feature type="transmembrane region" description="Helical" evidence="2">
    <location>
        <begin position="43"/>
        <end position="64"/>
    </location>
</feature>
<dbReference type="PANTHER" id="PTHR30482:SF10">
    <property type="entry name" value="HIGH-AFFINITY BRANCHED-CHAIN AMINO ACID TRANSPORT PROTEIN BRAE"/>
    <property type="match status" value="1"/>
</dbReference>
<sequence length="92" mass="9879">MALVSIIGGMGTVLGPVIGAVLMIPLNEILRSAFSSLNGLNFFVYGFVLILVVSFIPNGILPTVRNGLKKSRDEQRGSAASRCKSEERRGTR</sequence>
<evidence type="ECO:0000313" key="4">
    <source>
        <dbReference type="Proteomes" id="UP000593802"/>
    </source>
</evidence>
<evidence type="ECO:0000313" key="3">
    <source>
        <dbReference type="EMBL" id="BCJ85583.1"/>
    </source>
</evidence>
<keyword evidence="2" id="KW-0472">Membrane</keyword>
<dbReference type="InterPro" id="IPR043428">
    <property type="entry name" value="LivM-like"/>
</dbReference>
<dbReference type="GO" id="GO:0005886">
    <property type="term" value="C:plasma membrane"/>
    <property type="evidence" value="ECO:0007669"/>
    <property type="project" value="TreeGrafter"/>
</dbReference>
<proteinExistence type="predicted"/>
<evidence type="ECO:0000256" key="2">
    <source>
        <dbReference type="SAM" id="Phobius"/>
    </source>
</evidence>
<dbReference type="GO" id="GO:0015658">
    <property type="term" value="F:branched-chain amino acid transmembrane transporter activity"/>
    <property type="evidence" value="ECO:0007669"/>
    <property type="project" value="InterPro"/>
</dbReference>
<reference evidence="3 4" key="1">
    <citation type="submission" date="2020-08" db="EMBL/GenBank/DDBJ databases">
        <title>Complete Genome Sequence of Effusibacillus dendaii Strain skT53, Isolated from Farmland soil.</title>
        <authorList>
            <person name="Konishi T."/>
            <person name="Kawasaki H."/>
        </authorList>
    </citation>
    <scope>NUCLEOTIDE SEQUENCE [LARGE SCALE GENOMIC DNA]</scope>
    <source>
        <strain evidence="4">skT53</strain>
    </source>
</reference>
<keyword evidence="2" id="KW-0812">Transmembrane</keyword>
<feature type="region of interest" description="Disordered" evidence="1">
    <location>
        <begin position="68"/>
        <end position="92"/>
    </location>
</feature>
<keyword evidence="2" id="KW-1133">Transmembrane helix</keyword>
<name>A0A7I8D605_9BACL</name>
<keyword evidence="4" id="KW-1185">Reference proteome</keyword>
<dbReference type="PANTHER" id="PTHR30482">
    <property type="entry name" value="HIGH-AFFINITY BRANCHED-CHAIN AMINO ACID TRANSPORT SYSTEM PERMEASE"/>
    <property type="match status" value="1"/>
</dbReference>
<organism evidence="3 4">
    <name type="scientific">Effusibacillus dendaii</name>
    <dbReference type="NCBI Taxonomy" id="2743772"/>
    <lineage>
        <taxon>Bacteria</taxon>
        <taxon>Bacillati</taxon>
        <taxon>Bacillota</taxon>
        <taxon>Bacilli</taxon>
        <taxon>Bacillales</taxon>
        <taxon>Alicyclobacillaceae</taxon>
        <taxon>Effusibacillus</taxon>
    </lineage>
</organism>
<dbReference type="KEGG" id="eff:skT53_05680"/>
<dbReference type="EMBL" id="AP023366">
    <property type="protein sequence ID" value="BCJ85583.1"/>
    <property type="molecule type" value="Genomic_DNA"/>
</dbReference>
<gene>
    <name evidence="3" type="ORF">skT53_05680</name>
</gene>